<comment type="similarity">
    <text evidence="1">Belongs to the 'GDSL' lipolytic enzyme family.</text>
</comment>
<keyword evidence="2 5" id="KW-0732">Signal</keyword>
<evidence type="ECO:0000256" key="5">
    <source>
        <dbReference type="SAM" id="SignalP"/>
    </source>
</evidence>
<evidence type="ECO:0000313" key="6">
    <source>
        <dbReference type="EMBL" id="KAH9324707.1"/>
    </source>
</evidence>
<dbReference type="Gene3D" id="3.40.50.1110">
    <property type="entry name" value="SGNH hydrolase"/>
    <property type="match status" value="1"/>
</dbReference>
<evidence type="ECO:0000256" key="4">
    <source>
        <dbReference type="ARBA" id="ARBA00023180"/>
    </source>
</evidence>
<evidence type="ECO:0000256" key="3">
    <source>
        <dbReference type="ARBA" id="ARBA00022801"/>
    </source>
</evidence>
<dbReference type="Proteomes" id="UP000824469">
    <property type="component" value="Unassembled WGS sequence"/>
</dbReference>
<reference evidence="6 7" key="1">
    <citation type="journal article" date="2021" name="Nat. Plants">
        <title>The Taxus genome provides insights into paclitaxel biosynthesis.</title>
        <authorList>
            <person name="Xiong X."/>
            <person name="Gou J."/>
            <person name="Liao Q."/>
            <person name="Li Y."/>
            <person name="Zhou Q."/>
            <person name="Bi G."/>
            <person name="Li C."/>
            <person name="Du R."/>
            <person name="Wang X."/>
            <person name="Sun T."/>
            <person name="Guo L."/>
            <person name="Liang H."/>
            <person name="Lu P."/>
            <person name="Wu Y."/>
            <person name="Zhang Z."/>
            <person name="Ro D.K."/>
            <person name="Shang Y."/>
            <person name="Huang S."/>
            <person name="Yan J."/>
        </authorList>
    </citation>
    <scope>NUCLEOTIDE SEQUENCE [LARGE SCALE GENOMIC DNA]</scope>
    <source>
        <strain evidence="6">Ta-2019</strain>
    </source>
</reference>
<keyword evidence="7" id="KW-1185">Reference proteome</keyword>
<keyword evidence="3" id="KW-0378">Hydrolase</keyword>
<protein>
    <recommendedName>
        <fullName evidence="8">GDSL esterase/lipase</fullName>
    </recommendedName>
</protein>
<accession>A0AA38GMA3</accession>
<dbReference type="InterPro" id="IPR036514">
    <property type="entry name" value="SGNH_hydro_sf"/>
</dbReference>
<dbReference type="AlphaFoldDB" id="A0AA38GMA3"/>
<dbReference type="Pfam" id="PF00657">
    <property type="entry name" value="Lipase_GDSL"/>
    <property type="match status" value="1"/>
</dbReference>
<proteinExistence type="inferred from homology"/>
<keyword evidence="4" id="KW-0325">Glycoprotein</keyword>
<name>A0AA38GMA3_TAXCH</name>
<dbReference type="CDD" id="cd01837">
    <property type="entry name" value="SGNH_plant_lipase_like"/>
    <property type="match status" value="1"/>
</dbReference>
<feature type="signal peptide" evidence="5">
    <location>
        <begin position="1"/>
        <end position="22"/>
    </location>
</feature>
<organism evidence="6 7">
    <name type="scientific">Taxus chinensis</name>
    <name type="common">Chinese yew</name>
    <name type="synonym">Taxus wallichiana var. chinensis</name>
    <dbReference type="NCBI Taxonomy" id="29808"/>
    <lineage>
        <taxon>Eukaryota</taxon>
        <taxon>Viridiplantae</taxon>
        <taxon>Streptophyta</taxon>
        <taxon>Embryophyta</taxon>
        <taxon>Tracheophyta</taxon>
        <taxon>Spermatophyta</taxon>
        <taxon>Pinopsida</taxon>
        <taxon>Pinidae</taxon>
        <taxon>Conifers II</taxon>
        <taxon>Cupressales</taxon>
        <taxon>Taxaceae</taxon>
        <taxon>Taxus</taxon>
    </lineage>
</organism>
<dbReference type="GO" id="GO:0016788">
    <property type="term" value="F:hydrolase activity, acting on ester bonds"/>
    <property type="evidence" value="ECO:0007669"/>
    <property type="project" value="InterPro"/>
</dbReference>
<comment type="caution">
    <text evidence="6">The sequence shown here is derived from an EMBL/GenBank/DDBJ whole genome shotgun (WGS) entry which is preliminary data.</text>
</comment>
<evidence type="ECO:0008006" key="8">
    <source>
        <dbReference type="Google" id="ProtNLM"/>
    </source>
</evidence>
<evidence type="ECO:0000313" key="7">
    <source>
        <dbReference type="Proteomes" id="UP000824469"/>
    </source>
</evidence>
<dbReference type="OMA" id="YDKLRCA"/>
<dbReference type="InterPro" id="IPR001087">
    <property type="entry name" value="GDSL"/>
</dbReference>
<evidence type="ECO:0000256" key="1">
    <source>
        <dbReference type="ARBA" id="ARBA00008668"/>
    </source>
</evidence>
<dbReference type="EMBL" id="JAHRHJ020000002">
    <property type="protein sequence ID" value="KAH9324707.1"/>
    <property type="molecule type" value="Genomic_DNA"/>
</dbReference>
<sequence length="402" mass="43851">MVASVAALILVIVFALAVFCNCVTEESKNCHFRTIFNFGASNSDTGGLVAGYGLASLPPNGETFFKKPSGRFCDGRLVIDFLCEGIRLPFLSPYLDSVGSNFSHGANFAIAGATVNSADSTLPLPVQVEQFKRFKARVLDKISRGEDPANLLPPREAFEKALYTLDIGQNDISDAFTANLTLPQINGLVIPQTVNNIVSQLKNLYSEGGRNFVVHNTGPLGCLPRTLADIRSDISELDENGCAVAYNDASQTFNRELKDACTKLTAQLSGATIVYVDIYSIKYSLIANASQYGLCASLPTQNHKNYGFIRLIKLYILAGFEHPLEACCGYGGPPYNFNDDIRCSNTGIVNGRNVTYELCEDPSKSVSWDGIHYTERANFLVWSQIVSAKYSQPPLTPYQACH</sequence>
<gene>
    <name evidence="6" type="ORF">KI387_004885</name>
</gene>
<feature type="chain" id="PRO_5041402654" description="GDSL esterase/lipase" evidence="5">
    <location>
        <begin position="23"/>
        <end position="402"/>
    </location>
</feature>
<evidence type="ECO:0000256" key="2">
    <source>
        <dbReference type="ARBA" id="ARBA00022729"/>
    </source>
</evidence>
<dbReference type="InterPro" id="IPR035669">
    <property type="entry name" value="SGNH_plant_lipase-like"/>
</dbReference>
<dbReference type="PANTHER" id="PTHR22835:SF588">
    <property type="entry name" value="ALPHA-L-FUCOSIDASE 3"/>
    <property type="match status" value="1"/>
</dbReference>
<dbReference type="PANTHER" id="PTHR22835">
    <property type="entry name" value="ZINC FINGER FYVE DOMAIN CONTAINING PROTEIN"/>
    <property type="match status" value="1"/>
</dbReference>